<dbReference type="EMBL" id="BMSJ01000002">
    <property type="protein sequence ID" value="GGR12416.1"/>
    <property type="molecule type" value="Genomic_DNA"/>
</dbReference>
<keyword evidence="4" id="KW-1185">Reference proteome</keyword>
<dbReference type="InterPro" id="IPR019734">
    <property type="entry name" value="TPR_rpt"/>
</dbReference>
<reference evidence="2" key="3">
    <citation type="submission" date="2023-08" db="EMBL/GenBank/DDBJ databases">
        <authorList>
            <person name="Sun Q."/>
            <person name="Ohkuma M."/>
        </authorList>
    </citation>
    <scope>NUCLEOTIDE SEQUENCE</scope>
    <source>
        <strain evidence="2">JCM 4205</strain>
    </source>
</reference>
<dbReference type="EMBL" id="CP023693">
    <property type="protein sequence ID" value="QEV36350.1"/>
    <property type="molecule type" value="Genomic_DNA"/>
</dbReference>
<evidence type="ECO:0000313" key="4">
    <source>
        <dbReference type="Proteomes" id="UP000326029"/>
    </source>
</evidence>
<dbReference type="SMART" id="SM00028">
    <property type="entry name" value="TPR"/>
    <property type="match status" value="3"/>
</dbReference>
<gene>
    <name evidence="3" type="ORF">CP977_32700</name>
    <name evidence="2" type="ORF">GCM10010497_13030</name>
</gene>
<reference evidence="2 5" key="1">
    <citation type="journal article" date="2014" name="Int. J. Syst. Evol. Microbiol.">
        <title>Complete genome sequence of Corynebacterium casei LMG S-19264T (=DSM 44701T), isolated from a smear-ripened cheese.</title>
        <authorList>
            <consortium name="US DOE Joint Genome Institute (JGI-PGF)"/>
            <person name="Walter F."/>
            <person name="Albersmeier A."/>
            <person name="Kalinowski J."/>
            <person name="Ruckert C."/>
        </authorList>
    </citation>
    <scope>NUCLEOTIDE SEQUENCE [LARGE SCALE GENOMIC DNA]</scope>
    <source>
        <strain evidence="2 5">JCM 4205</strain>
    </source>
</reference>
<dbReference type="Gene3D" id="1.25.40.10">
    <property type="entry name" value="Tetratricopeptide repeat domain"/>
    <property type="match status" value="1"/>
</dbReference>
<name>A0AAV4KFP5_9ACTN</name>
<evidence type="ECO:0000313" key="3">
    <source>
        <dbReference type="EMBL" id="QEV36350.1"/>
    </source>
</evidence>
<organism evidence="2 5">
    <name type="scientific">Streptomyces cinereoruber</name>
    <dbReference type="NCBI Taxonomy" id="67260"/>
    <lineage>
        <taxon>Bacteria</taxon>
        <taxon>Bacillati</taxon>
        <taxon>Actinomycetota</taxon>
        <taxon>Actinomycetes</taxon>
        <taxon>Kitasatosporales</taxon>
        <taxon>Streptomycetaceae</taxon>
        <taxon>Streptomyces</taxon>
    </lineage>
</organism>
<protein>
    <submittedName>
        <fullName evidence="3">Tetratricopeptide repeat protein</fullName>
    </submittedName>
</protein>
<dbReference type="Pfam" id="PF13424">
    <property type="entry name" value="TPR_12"/>
    <property type="match status" value="1"/>
</dbReference>
<dbReference type="SUPFAM" id="SSF48452">
    <property type="entry name" value="TPR-like"/>
    <property type="match status" value="1"/>
</dbReference>
<feature type="region of interest" description="Disordered" evidence="1">
    <location>
        <begin position="635"/>
        <end position="660"/>
    </location>
</feature>
<reference evidence="3 4" key="2">
    <citation type="submission" date="2017-09" db="EMBL/GenBank/DDBJ databases">
        <authorList>
            <person name="Lee N."/>
            <person name="Cho B.-K."/>
        </authorList>
    </citation>
    <scope>NUCLEOTIDE SEQUENCE [LARGE SCALE GENOMIC DNA]</scope>
    <source>
        <strain evidence="3 4">ATCC 19740</strain>
    </source>
</reference>
<dbReference type="Pfam" id="PF13181">
    <property type="entry name" value="TPR_8"/>
    <property type="match status" value="1"/>
</dbReference>
<dbReference type="Proteomes" id="UP000642014">
    <property type="component" value="Unassembled WGS sequence"/>
</dbReference>
<dbReference type="Proteomes" id="UP000326029">
    <property type="component" value="Chromosome"/>
</dbReference>
<sequence length="873" mass="94246">MLRWAAGLLPPPARARAVAELDATGLSVAAAPFYPVRHGMRAAHHDTRPVDERQGPSGRELVAALRSVETAVDGDRLLDAARVDWDVLAAAHARDPFPSVPSRALIARRDCPDPFTVALLTPWRVEVANRIAARQKNRTGPAERRSAYRAHTAPLVHCHDLSDEIRKVLLPHVSHLRTPLLRLLLAPGKAREVVRATARLDRLLAAVDHGDHGHLPRIQAFWDAVGAELRDTLGEDRTAWTAVARRLTRHKGSLRELLDTLGDPVPGSRKHGPDLRVLIQAPPSVLTAIVADLDDAALERAAERYVGDDRVRTADGLLVTALAQLERAGVAPRRPLARWAHGALAHRPGELAEVAWLYGGSPDLDDSLIRLARLRPDLRRRLAAAHAQPPPAVDPVAELREQHDAVRAQLVLDSSCPDDTPWPRLLEAHAAEPLPEPVLWVLASRPGFPAVLARALPGARTEDLAAQGADAARHALAHLAGRSPGDVLDHLHASTAGATIHSIRARGTLDDRTVLDTARPAAVPLLYGRGLLPGDRSRDAWNSACAELFTDAARRFGPGFWHCLAHRLPIFEGTLPELLAPRPGDALASRLHRLAENPNGLTENPGEPAGTSPVHALLERYEERVRAATALLHPDADLPGAYGPPDVRRSPDAHGSPGIHAFPDREAALRLLDAEGENLPLVARVASTVRPGLAIALPRLVAPYLRERGRIAELVPLAESARRTAARVADRRGEADAEAALGRALFLLGRYEEGVPACERALTLFHDIGDPHGAARTSRDLGRVLLFLHRFPEAATVLERSRPLCREAGLPLLEGNVCLLLGHALRHLGRTAEAATAYRDAVALLDGNGDGSGRGRALDAAKRELDRLTADPT</sequence>
<evidence type="ECO:0000256" key="1">
    <source>
        <dbReference type="SAM" id="MobiDB-lite"/>
    </source>
</evidence>
<dbReference type="AlphaFoldDB" id="A0AAV4KFP5"/>
<proteinExistence type="predicted"/>
<evidence type="ECO:0000313" key="5">
    <source>
        <dbReference type="Proteomes" id="UP000642014"/>
    </source>
</evidence>
<accession>A0AAV4KFP5</accession>
<dbReference type="InterPro" id="IPR011990">
    <property type="entry name" value="TPR-like_helical_dom_sf"/>
</dbReference>
<evidence type="ECO:0000313" key="2">
    <source>
        <dbReference type="EMBL" id="GGR12416.1"/>
    </source>
</evidence>